<comment type="caution">
    <text evidence="2">The sequence shown here is derived from an EMBL/GenBank/DDBJ whole genome shotgun (WGS) entry which is preliminary data.</text>
</comment>
<evidence type="ECO:0000313" key="3">
    <source>
        <dbReference type="Proteomes" id="UP000730482"/>
    </source>
</evidence>
<name>A0ABS5KLS3_9ACTN</name>
<proteinExistence type="predicted"/>
<dbReference type="InterPro" id="IPR001387">
    <property type="entry name" value="Cro/C1-type_HTH"/>
</dbReference>
<accession>A0ABS5KLS3</accession>
<dbReference type="Gene3D" id="1.10.260.40">
    <property type="entry name" value="lambda repressor-like DNA-binding domains"/>
    <property type="match status" value="1"/>
</dbReference>
<sequence length="71" mass="7538">MSSVVTGEMLKAAREAASIGLSAMATRTHFSLSHLSNVEAGRRAPTADLIAAYEQEIRVRRGVARTGPQAL</sequence>
<dbReference type="CDD" id="cd00093">
    <property type="entry name" value="HTH_XRE"/>
    <property type="match status" value="1"/>
</dbReference>
<gene>
    <name evidence="2" type="ORF">KGQ19_08955</name>
</gene>
<reference evidence="2 3" key="1">
    <citation type="submission" date="2020-02" db="EMBL/GenBank/DDBJ databases">
        <title>Acidophilic actinobacteria isolated from forest soil.</title>
        <authorList>
            <person name="Golinska P."/>
        </authorList>
    </citation>
    <scope>NUCLEOTIDE SEQUENCE [LARGE SCALE GENOMIC DNA]</scope>
    <source>
        <strain evidence="2 3">NL8</strain>
    </source>
</reference>
<dbReference type="EMBL" id="JAAFYZ010000021">
    <property type="protein sequence ID" value="MBS2546997.1"/>
    <property type="molecule type" value="Genomic_DNA"/>
</dbReference>
<dbReference type="PROSITE" id="PS50943">
    <property type="entry name" value="HTH_CROC1"/>
    <property type="match status" value="1"/>
</dbReference>
<keyword evidence="3" id="KW-1185">Reference proteome</keyword>
<feature type="domain" description="HTH cro/C1-type" evidence="1">
    <location>
        <begin position="10"/>
        <end position="64"/>
    </location>
</feature>
<organism evidence="2 3">
    <name type="scientific">Catenulispora pinistramenti</name>
    <dbReference type="NCBI Taxonomy" id="2705254"/>
    <lineage>
        <taxon>Bacteria</taxon>
        <taxon>Bacillati</taxon>
        <taxon>Actinomycetota</taxon>
        <taxon>Actinomycetes</taxon>
        <taxon>Catenulisporales</taxon>
        <taxon>Catenulisporaceae</taxon>
        <taxon>Catenulispora</taxon>
    </lineage>
</organism>
<dbReference type="SUPFAM" id="SSF47413">
    <property type="entry name" value="lambda repressor-like DNA-binding domains"/>
    <property type="match status" value="1"/>
</dbReference>
<dbReference type="SMART" id="SM00530">
    <property type="entry name" value="HTH_XRE"/>
    <property type="match status" value="1"/>
</dbReference>
<protein>
    <submittedName>
        <fullName evidence="2">Helix-turn-helix transcriptional regulator</fullName>
    </submittedName>
</protein>
<dbReference type="InterPro" id="IPR010982">
    <property type="entry name" value="Lambda_DNA-bd_dom_sf"/>
</dbReference>
<dbReference type="Pfam" id="PF13560">
    <property type="entry name" value="HTH_31"/>
    <property type="match status" value="1"/>
</dbReference>
<evidence type="ECO:0000313" key="2">
    <source>
        <dbReference type="EMBL" id="MBS2546997.1"/>
    </source>
</evidence>
<dbReference type="Proteomes" id="UP000730482">
    <property type="component" value="Unassembled WGS sequence"/>
</dbReference>
<evidence type="ECO:0000259" key="1">
    <source>
        <dbReference type="PROSITE" id="PS50943"/>
    </source>
</evidence>